<evidence type="ECO:0000313" key="2">
    <source>
        <dbReference type="EMBL" id="KAH6597002.1"/>
    </source>
</evidence>
<feature type="transmembrane region" description="Helical" evidence="1">
    <location>
        <begin position="605"/>
        <end position="626"/>
    </location>
</feature>
<dbReference type="EMBL" id="JAFCIX010000172">
    <property type="protein sequence ID" value="KAH6597002.1"/>
    <property type="molecule type" value="Genomic_DNA"/>
</dbReference>
<name>A0ABQ8FEN3_9FUNG</name>
<protein>
    <submittedName>
        <fullName evidence="2">Uncharacterized protein</fullName>
    </submittedName>
</protein>
<keyword evidence="1" id="KW-1133">Transmembrane helix</keyword>
<feature type="transmembrane region" description="Helical" evidence="1">
    <location>
        <begin position="93"/>
        <end position="112"/>
    </location>
</feature>
<sequence>MKLYWKYVVTPVVINIVAAMIRLSLISLAWNLLSWWARHFGVIRLTAAFHLKPIGTWISLLKRGSQLFQSPYASEPARSEVEKRRRSKRETQSSSATAAAIVGTLFLVILSICAQATDVLFSRFTFVEQGLYPQPTVPIGSSGNLSVIVPNIGINITYAKMASYCNPNVAILSCPAAGPWWDASYALMMSTGLGNTETPTSIPAADMNRHFSWTITGLVMQSGLANGLKYQIPQLTVVAVQTTSNTTLHELEGIPVAIPLADQNATLPISAMNIFEQPSWWLNDTTLSVNSTSNATTQSLTQAMIAETSVTFALPFDNGTMAGDSAPSFSGFGASQSGVIKGSWRSLLTQSGNLIGSRAVMWPGNASSVTLTPFSPLSILSQNISGSASPPVSNGTMSRTMLNATVYGGALCAKANLRNGSTYEMIFVPVSNMSSNPFPLTTSLPLNGLRGLVWDTNYIYAHASPMYIIAKSVMFTDVMACQIYDAGLSASSATDSFLYLVSRCTDPTTCRLPTLLSVPRSPQPLLLYDFAVTVYNLRHATNATNGTNLESNAPTLSTQRQTTYSVPFYIQYTSTTGANVPLDQLWQYEPDQTIPGVCSAANQCYGSILPVWAMCVILFLLIITEISSRMIEELMDIVIYGFLSTTGPFLLALGPAVFSYDSLYLSVLTSSKAYVGVQSIGQHTASFHIVNQGGLGTTRNNGTGAKPIDHLSNPDSQRPLAIQRAWEAVDLAKKDKVQLKV</sequence>
<evidence type="ECO:0000313" key="3">
    <source>
        <dbReference type="Proteomes" id="UP001648503"/>
    </source>
</evidence>
<keyword evidence="3" id="KW-1185">Reference proteome</keyword>
<accession>A0ABQ8FEN3</accession>
<reference evidence="2 3" key="1">
    <citation type="submission" date="2021-02" db="EMBL/GenBank/DDBJ databases">
        <title>Variation within the Batrachochytrium salamandrivorans European outbreak.</title>
        <authorList>
            <person name="Kelly M."/>
            <person name="Pasmans F."/>
            <person name="Shea T.P."/>
            <person name="Munoz J.F."/>
            <person name="Carranza S."/>
            <person name="Cuomo C.A."/>
            <person name="Martel A."/>
        </authorList>
    </citation>
    <scope>NUCLEOTIDE SEQUENCE [LARGE SCALE GENOMIC DNA]</scope>
    <source>
        <strain evidence="2 3">AMFP18/2</strain>
    </source>
</reference>
<feature type="transmembrane region" description="Helical" evidence="1">
    <location>
        <begin position="12"/>
        <end position="33"/>
    </location>
</feature>
<gene>
    <name evidence="2" type="ORF">BASA50_004760</name>
</gene>
<keyword evidence="1" id="KW-0472">Membrane</keyword>
<feature type="transmembrane region" description="Helical" evidence="1">
    <location>
        <begin position="638"/>
        <end position="658"/>
    </location>
</feature>
<organism evidence="2 3">
    <name type="scientific">Batrachochytrium salamandrivorans</name>
    <dbReference type="NCBI Taxonomy" id="1357716"/>
    <lineage>
        <taxon>Eukaryota</taxon>
        <taxon>Fungi</taxon>
        <taxon>Fungi incertae sedis</taxon>
        <taxon>Chytridiomycota</taxon>
        <taxon>Chytridiomycota incertae sedis</taxon>
        <taxon>Chytridiomycetes</taxon>
        <taxon>Rhizophydiales</taxon>
        <taxon>Rhizophydiales incertae sedis</taxon>
        <taxon>Batrachochytrium</taxon>
    </lineage>
</organism>
<proteinExistence type="predicted"/>
<keyword evidence="1" id="KW-0812">Transmembrane</keyword>
<comment type="caution">
    <text evidence="2">The sequence shown here is derived from an EMBL/GenBank/DDBJ whole genome shotgun (WGS) entry which is preliminary data.</text>
</comment>
<evidence type="ECO:0000256" key="1">
    <source>
        <dbReference type="SAM" id="Phobius"/>
    </source>
</evidence>
<dbReference type="Proteomes" id="UP001648503">
    <property type="component" value="Unassembled WGS sequence"/>
</dbReference>